<comment type="caution">
    <text evidence="2">The sequence shown here is derived from an EMBL/GenBank/DDBJ whole genome shotgun (WGS) entry which is preliminary data.</text>
</comment>
<accession>A0AAD5YPL2</accession>
<protein>
    <submittedName>
        <fullName evidence="2">Uncharacterized protein</fullName>
    </submittedName>
</protein>
<dbReference type="Proteomes" id="UP001213000">
    <property type="component" value="Unassembled WGS sequence"/>
</dbReference>
<gene>
    <name evidence="2" type="ORF">NP233_g12910</name>
</gene>
<evidence type="ECO:0000256" key="1">
    <source>
        <dbReference type="SAM" id="MobiDB-lite"/>
    </source>
</evidence>
<dbReference type="EMBL" id="JANIEX010002069">
    <property type="protein sequence ID" value="KAJ3552321.1"/>
    <property type="molecule type" value="Genomic_DNA"/>
</dbReference>
<sequence length="118" mass="12619">MSEAHDNASYAPGASGANNETMTNSMSTGEAVDSDRMPYLTENVGATLPGSTSGFRKSCKKARTAAINPYLDIEADEDGDIDEDNEDNEDSDEDDSEDEGFVAEADPELQKLDFSSPL</sequence>
<dbReference type="AlphaFoldDB" id="A0AAD5YPL2"/>
<evidence type="ECO:0000313" key="3">
    <source>
        <dbReference type="Proteomes" id="UP001213000"/>
    </source>
</evidence>
<feature type="compositionally biased region" description="Polar residues" evidence="1">
    <location>
        <begin position="16"/>
        <end position="28"/>
    </location>
</feature>
<proteinExistence type="predicted"/>
<organism evidence="2 3">
    <name type="scientific">Leucocoprinus birnbaumii</name>
    <dbReference type="NCBI Taxonomy" id="56174"/>
    <lineage>
        <taxon>Eukaryota</taxon>
        <taxon>Fungi</taxon>
        <taxon>Dikarya</taxon>
        <taxon>Basidiomycota</taxon>
        <taxon>Agaricomycotina</taxon>
        <taxon>Agaricomycetes</taxon>
        <taxon>Agaricomycetidae</taxon>
        <taxon>Agaricales</taxon>
        <taxon>Agaricineae</taxon>
        <taxon>Agaricaceae</taxon>
        <taxon>Leucocoprinus</taxon>
    </lineage>
</organism>
<name>A0AAD5YPL2_9AGAR</name>
<evidence type="ECO:0000313" key="2">
    <source>
        <dbReference type="EMBL" id="KAJ3552321.1"/>
    </source>
</evidence>
<feature type="compositionally biased region" description="Acidic residues" evidence="1">
    <location>
        <begin position="73"/>
        <end position="107"/>
    </location>
</feature>
<keyword evidence="3" id="KW-1185">Reference proteome</keyword>
<reference evidence="2" key="1">
    <citation type="submission" date="2022-07" db="EMBL/GenBank/DDBJ databases">
        <title>Genome Sequence of Leucocoprinus birnbaumii.</title>
        <authorList>
            <person name="Buettner E."/>
        </authorList>
    </citation>
    <scope>NUCLEOTIDE SEQUENCE</scope>
    <source>
        <strain evidence="2">VT141</strain>
    </source>
</reference>
<feature type="region of interest" description="Disordered" evidence="1">
    <location>
        <begin position="1"/>
        <end position="118"/>
    </location>
</feature>